<dbReference type="SMART" id="SM00311">
    <property type="entry name" value="PWI"/>
    <property type="match status" value="1"/>
</dbReference>
<dbReference type="PANTHER" id="PTHR18806:SF4">
    <property type="entry name" value="RNA-BINDING PROTEIN 25"/>
    <property type="match status" value="1"/>
</dbReference>
<feature type="compositionally biased region" description="Low complexity" evidence="3">
    <location>
        <begin position="436"/>
        <end position="450"/>
    </location>
</feature>
<feature type="domain" description="PWI" evidence="5">
    <location>
        <begin position="858"/>
        <end position="951"/>
    </location>
</feature>
<evidence type="ECO:0000313" key="6">
    <source>
        <dbReference type="EMBL" id="CAF1149762.1"/>
    </source>
</evidence>
<dbReference type="Gene3D" id="1.20.1390.10">
    <property type="entry name" value="PWI domain"/>
    <property type="match status" value="1"/>
</dbReference>
<feature type="region of interest" description="Disordered" evidence="3">
    <location>
        <begin position="252"/>
        <end position="598"/>
    </location>
</feature>
<dbReference type="InterPro" id="IPR000504">
    <property type="entry name" value="RRM_dom"/>
</dbReference>
<feature type="compositionally biased region" description="Low complexity" evidence="3">
    <location>
        <begin position="362"/>
        <end position="376"/>
    </location>
</feature>
<gene>
    <name evidence="6" type="ORF">IZO911_LOCUS25703</name>
</gene>
<dbReference type="Pfam" id="PF00076">
    <property type="entry name" value="RRM_1"/>
    <property type="match status" value="1"/>
</dbReference>
<dbReference type="PROSITE" id="PS50102">
    <property type="entry name" value="RRM"/>
    <property type="match status" value="1"/>
</dbReference>
<feature type="compositionally biased region" description="Polar residues" evidence="3">
    <location>
        <begin position="817"/>
        <end position="838"/>
    </location>
</feature>
<evidence type="ECO:0000256" key="1">
    <source>
        <dbReference type="ARBA" id="ARBA00022664"/>
    </source>
</evidence>
<feature type="compositionally biased region" description="Low complexity" evidence="3">
    <location>
        <begin position="267"/>
        <end position="289"/>
    </location>
</feature>
<feature type="compositionally biased region" description="Basic and acidic residues" evidence="3">
    <location>
        <begin position="451"/>
        <end position="478"/>
    </location>
</feature>
<dbReference type="PANTHER" id="PTHR18806">
    <property type="entry name" value="RBM25 PROTEIN"/>
    <property type="match status" value="1"/>
</dbReference>
<dbReference type="InterPro" id="IPR035979">
    <property type="entry name" value="RBD_domain_sf"/>
</dbReference>
<protein>
    <recommendedName>
        <fullName evidence="8">RNA-binding protein 25</fullName>
    </recommendedName>
</protein>
<evidence type="ECO:0000256" key="3">
    <source>
        <dbReference type="SAM" id="MobiDB-lite"/>
    </source>
</evidence>
<comment type="caution">
    <text evidence="6">The sequence shown here is derived from an EMBL/GenBank/DDBJ whole genome shotgun (WGS) entry which is preliminary data.</text>
</comment>
<reference evidence="6" key="1">
    <citation type="submission" date="2021-02" db="EMBL/GenBank/DDBJ databases">
        <authorList>
            <person name="Nowell W R."/>
        </authorList>
    </citation>
    <scope>NUCLEOTIDE SEQUENCE</scope>
</reference>
<feature type="compositionally biased region" description="Basic and acidic residues" evidence="3">
    <location>
        <begin position="173"/>
        <end position="190"/>
    </location>
</feature>
<feature type="compositionally biased region" description="Low complexity" evidence="3">
    <location>
        <begin position="405"/>
        <end position="419"/>
    </location>
</feature>
<dbReference type="FunFam" id="1.20.1390.10:FF:000004">
    <property type="entry name" value="RNA-binding motif protein 25"/>
    <property type="match status" value="1"/>
</dbReference>
<keyword evidence="1" id="KW-0507">mRNA processing</keyword>
<dbReference type="SMART" id="SM00360">
    <property type="entry name" value="RRM"/>
    <property type="match status" value="1"/>
</dbReference>
<feature type="compositionally biased region" description="Low complexity" evidence="3">
    <location>
        <begin position="479"/>
        <end position="493"/>
    </location>
</feature>
<dbReference type="GO" id="GO:0005681">
    <property type="term" value="C:spliceosomal complex"/>
    <property type="evidence" value="ECO:0007669"/>
    <property type="project" value="TreeGrafter"/>
</dbReference>
<proteinExistence type="predicted"/>
<feature type="region of interest" description="Disordered" evidence="3">
    <location>
        <begin position="170"/>
        <end position="205"/>
    </location>
</feature>
<dbReference type="Gene3D" id="3.30.70.330">
    <property type="match status" value="1"/>
</dbReference>
<dbReference type="AlphaFoldDB" id="A0A814SMZ6"/>
<evidence type="ECO:0000256" key="2">
    <source>
        <dbReference type="PROSITE-ProRule" id="PRU00176"/>
    </source>
</evidence>
<feature type="compositionally biased region" description="Acidic residues" evidence="3">
    <location>
        <begin position="695"/>
        <end position="704"/>
    </location>
</feature>
<feature type="compositionally biased region" description="Basic and acidic residues" evidence="3">
    <location>
        <begin position="549"/>
        <end position="598"/>
    </location>
</feature>
<dbReference type="InterPro" id="IPR036483">
    <property type="entry name" value="PWI_dom_sf"/>
</dbReference>
<dbReference type="InterPro" id="IPR034268">
    <property type="entry name" value="RBM25_RRM"/>
</dbReference>
<feature type="compositionally biased region" description="Pro residues" evidence="3">
    <location>
        <begin position="254"/>
        <end position="266"/>
    </location>
</feature>
<dbReference type="InterPro" id="IPR052768">
    <property type="entry name" value="RBM25"/>
</dbReference>
<feature type="compositionally biased region" description="Acidic residues" evidence="3">
    <location>
        <begin position="191"/>
        <end position="203"/>
    </location>
</feature>
<evidence type="ECO:0000259" key="5">
    <source>
        <dbReference type="PROSITE" id="PS51025"/>
    </source>
</evidence>
<dbReference type="Pfam" id="PF01480">
    <property type="entry name" value="PWI"/>
    <property type="match status" value="1"/>
</dbReference>
<organism evidence="6 7">
    <name type="scientific">Adineta steineri</name>
    <dbReference type="NCBI Taxonomy" id="433720"/>
    <lineage>
        <taxon>Eukaryota</taxon>
        <taxon>Metazoa</taxon>
        <taxon>Spiralia</taxon>
        <taxon>Gnathifera</taxon>
        <taxon>Rotifera</taxon>
        <taxon>Eurotatoria</taxon>
        <taxon>Bdelloidea</taxon>
        <taxon>Adinetida</taxon>
        <taxon>Adinetidae</taxon>
        <taxon>Adineta</taxon>
    </lineage>
</organism>
<evidence type="ECO:0000313" key="7">
    <source>
        <dbReference type="Proteomes" id="UP000663860"/>
    </source>
</evidence>
<feature type="compositionally biased region" description="Basic and acidic residues" evidence="3">
    <location>
        <begin position="494"/>
        <end position="510"/>
    </location>
</feature>
<dbReference type="SUPFAM" id="SSF54928">
    <property type="entry name" value="RNA-binding domain, RBD"/>
    <property type="match status" value="1"/>
</dbReference>
<feature type="region of interest" description="Disordered" evidence="3">
    <location>
        <begin position="790"/>
        <end position="840"/>
    </location>
</feature>
<dbReference type="PROSITE" id="PS51025">
    <property type="entry name" value="PWI"/>
    <property type="match status" value="1"/>
</dbReference>
<dbReference type="EMBL" id="CAJNOE010000325">
    <property type="protein sequence ID" value="CAF1149762.1"/>
    <property type="molecule type" value="Genomic_DNA"/>
</dbReference>
<feature type="compositionally biased region" description="Basic and acidic residues" evidence="3">
    <location>
        <begin position="315"/>
        <end position="361"/>
    </location>
</feature>
<dbReference type="GO" id="GO:0006397">
    <property type="term" value="P:mRNA processing"/>
    <property type="evidence" value="ECO:0007669"/>
    <property type="project" value="UniProtKB-KW"/>
</dbReference>
<dbReference type="Proteomes" id="UP000663860">
    <property type="component" value="Unassembled WGS sequence"/>
</dbReference>
<keyword evidence="2" id="KW-0694">RNA-binding</keyword>
<feature type="domain" description="RRM" evidence="4">
    <location>
        <begin position="58"/>
        <end position="135"/>
    </location>
</feature>
<dbReference type="InterPro" id="IPR002483">
    <property type="entry name" value="PWI_dom"/>
</dbReference>
<evidence type="ECO:0000259" key="4">
    <source>
        <dbReference type="PROSITE" id="PS50102"/>
    </source>
</evidence>
<name>A0A814SMZ6_9BILA</name>
<feature type="compositionally biased region" description="Basic and acidic residues" evidence="3">
    <location>
        <begin position="377"/>
        <end position="404"/>
    </location>
</feature>
<sequence>MSYPPHMPMMPPMPFFPPGAPMMIPPNMATPPPGIPTATNGTHKPGETDKKNRLQTATTVFVGSISDRAPDTMIKRMLHNCGSVVNWKRVQGANGKLQAFGFCEYENPEGTLRCIRLLNGWQIQDKKLVVKVDTKTKAILDEYKKKKRHELAKKAANDTTAFKFIYEDDEDDDTKKTNSTDSDAKKKSGEEGEIEEEEDDYIDNETRREDLTIKLSLETIMREYAREMNQRALEAKEMAAREAQAQAAAGLIPNMPPVSQPPPTPSNTPTNPTSDTSSSAPSSNTTSPSGRRNDGTVSVDDEEGKRSLISNEILMFRDRFKDEDTKMRNTEKERKDRYERERALQREKRAAEEAATSRDNKSSVSPSSRNSPPSSSSRDRSSPRHDRGSTSRRDRSSPSDDRYRSSSSRNNTSNAVRSNRPSDRRSPPATSRDNKSSVSPSSRNSPPSSSSRDRSSPRHDRGSTSRRDRSSPSDDRYRSSSSRNNTSNAVRSNRPSDRRSPPPSRYDRRSPVPSSSSRPYSRRSRTKSPLPKGGGGGHAVVDEDDDEAYERKKQERRLREKEIRYRDRLKAWEQRERKKQNDYELEKRRELSRLHDEEKEGKRLLAFLEDYNDENDDPKYYKGTSLARRLKDREHEIEIDNRDRRHEKDEIEELRQKLLLQDNIDDIELEIKRRLEKEEELIRKRLADLTRASDESADESDNDEQQTVSRKDTAVLPSESANNTSTESMDHSLRQPASPQIEVKVSPRQTSALGGAPITGTKLPLKRKLAVNEAFRDDQEDDNTNALQKKSKLTAIPDQPAIPISQTSPHIKEEQTNRPSSGKTTAVTPTTNVNSAQAQEEKRQAVRKLIENIPTKKEDLFTFPLDWSLLDFNLMEKRIKPWVTKKIVEYIGEEEATLTDFICTSIMSKKSAETILSDIRVVLDDEAEVFVVKMWRLIVYEIEAKRFGLSK</sequence>
<dbReference type="GO" id="GO:0003729">
    <property type="term" value="F:mRNA binding"/>
    <property type="evidence" value="ECO:0007669"/>
    <property type="project" value="TreeGrafter"/>
</dbReference>
<accession>A0A814SMZ6</accession>
<dbReference type="CDD" id="cd12446">
    <property type="entry name" value="RRM_RBM25"/>
    <property type="match status" value="1"/>
</dbReference>
<evidence type="ECO:0008006" key="8">
    <source>
        <dbReference type="Google" id="ProtNLM"/>
    </source>
</evidence>
<dbReference type="GO" id="GO:0000381">
    <property type="term" value="P:regulation of alternative mRNA splicing, via spliceosome"/>
    <property type="evidence" value="ECO:0007669"/>
    <property type="project" value="TreeGrafter"/>
</dbReference>
<dbReference type="SUPFAM" id="SSF101233">
    <property type="entry name" value="PWI domain"/>
    <property type="match status" value="1"/>
</dbReference>
<feature type="region of interest" description="Disordered" evidence="3">
    <location>
        <begin position="688"/>
        <end position="760"/>
    </location>
</feature>
<dbReference type="InterPro" id="IPR012677">
    <property type="entry name" value="Nucleotide-bd_a/b_plait_sf"/>
</dbReference>